<dbReference type="Proteomes" id="UP001147747">
    <property type="component" value="Unassembled WGS sequence"/>
</dbReference>
<feature type="compositionally biased region" description="Basic and acidic residues" evidence="1">
    <location>
        <begin position="1"/>
        <end position="12"/>
    </location>
</feature>
<gene>
    <name evidence="2" type="ORF">N7509_000092</name>
</gene>
<feature type="compositionally biased region" description="Polar residues" evidence="1">
    <location>
        <begin position="23"/>
        <end position="32"/>
    </location>
</feature>
<evidence type="ECO:0000313" key="3">
    <source>
        <dbReference type="Proteomes" id="UP001147747"/>
    </source>
</evidence>
<dbReference type="OrthoDB" id="4337659at2759"/>
<dbReference type="EMBL" id="JAPZBU010000001">
    <property type="protein sequence ID" value="KAJ5414994.1"/>
    <property type="molecule type" value="Genomic_DNA"/>
</dbReference>
<evidence type="ECO:0000313" key="2">
    <source>
        <dbReference type="EMBL" id="KAJ5414994.1"/>
    </source>
</evidence>
<protein>
    <submittedName>
        <fullName evidence="2">Uncharacterized protein</fullName>
    </submittedName>
</protein>
<sequence length="276" mass="31721">MAAIKPRERRETYFFPAAPNRAATGTNASKSRSFPEENGEQKPTIEIIRRKPDLVRPGKRTFSFNIPIFYEDLWADYEKGTATESLINSVSHYSHPTFLRLLCCYHYDQSTFFVWEPVELSLAQVIGSKYPIREAELTSIVWPVSYEFRFLPLEYERRAHIHTPDHPGYSFWECEDWSVLLRLLMLGLTDCVINTEDMNAATLKLFALSDIITGLRKQMSPIDPWSPRAQNLPARLMSTPLDDLLGDDIVAESKGGELKMLVNILSKISHYDVKFP</sequence>
<reference evidence="2" key="1">
    <citation type="submission" date="2022-12" db="EMBL/GenBank/DDBJ databases">
        <authorList>
            <person name="Petersen C."/>
        </authorList>
    </citation>
    <scope>NUCLEOTIDE SEQUENCE</scope>
    <source>
        <strain evidence="2">IBT 29677</strain>
    </source>
</reference>
<dbReference type="AlphaFoldDB" id="A0A9X0BFC6"/>
<comment type="caution">
    <text evidence="2">The sequence shown here is derived from an EMBL/GenBank/DDBJ whole genome shotgun (WGS) entry which is preliminary data.</text>
</comment>
<dbReference type="RefSeq" id="XP_056494840.1">
    <property type="nucleotide sequence ID" value="XM_056624739.1"/>
</dbReference>
<keyword evidence="3" id="KW-1185">Reference proteome</keyword>
<name>A0A9X0BFC6_9EURO</name>
<organism evidence="2 3">
    <name type="scientific">Penicillium cosmopolitanum</name>
    <dbReference type="NCBI Taxonomy" id="1131564"/>
    <lineage>
        <taxon>Eukaryota</taxon>
        <taxon>Fungi</taxon>
        <taxon>Dikarya</taxon>
        <taxon>Ascomycota</taxon>
        <taxon>Pezizomycotina</taxon>
        <taxon>Eurotiomycetes</taxon>
        <taxon>Eurotiomycetidae</taxon>
        <taxon>Eurotiales</taxon>
        <taxon>Aspergillaceae</taxon>
        <taxon>Penicillium</taxon>
    </lineage>
</organism>
<evidence type="ECO:0000256" key="1">
    <source>
        <dbReference type="SAM" id="MobiDB-lite"/>
    </source>
</evidence>
<proteinExistence type="predicted"/>
<accession>A0A9X0BFC6</accession>
<reference evidence="2" key="2">
    <citation type="journal article" date="2023" name="IMA Fungus">
        <title>Comparative genomic study of the Penicillium genus elucidates a diverse pangenome and 15 lateral gene transfer events.</title>
        <authorList>
            <person name="Petersen C."/>
            <person name="Sorensen T."/>
            <person name="Nielsen M.R."/>
            <person name="Sondergaard T.E."/>
            <person name="Sorensen J.L."/>
            <person name="Fitzpatrick D.A."/>
            <person name="Frisvad J.C."/>
            <person name="Nielsen K.L."/>
        </authorList>
    </citation>
    <scope>NUCLEOTIDE SEQUENCE</scope>
    <source>
        <strain evidence="2">IBT 29677</strain>
    </source>
</reference>
<feature type="region of interest" description="Disordered" evidence="1">
    <location>
        <begin position="1"/>
        <end position="42"/>
    </location>
</feature>
<dbReference type="GeneID" id="81363719"/>